<evidence type="ECO:0000313" key="5">
    <source>
        <dbReference type="EMBL" id="GCE39031.1"/>
    </source>
</evidence>
<dbReference type="PANTHER" id="PTHR30536">
    <property type="entry name" value="ALTRONATE/GALACTARATE DEHYDRATASE"/>
    <property type="match status" value="1"/>
</dbReference>
<protein>
    <submittedName>
        <fullName evidence="5">Altronate hydrolase</fullName>
    </submittedName>
</protein>
<evidence type="ECO:0000259" key="3">
    <source>
        <dbReference type="Pfam" id="PF04295"/>
    </source>
</evidence>
<evidence type="ECO:0000256" key="2">
    <source>
        <dbReference type="ARBA" id="ARBA00023239"/>
    </source>
</evidence>
<gene>
    <name evidence="5" type="ORF">Rhow_002555</name>
</gene>
<dbReference type="OrthoDB" id="9804574at2"/>
<reference evidence="5 6" key="1">
    <citation type="submission" date="2018-11" db="EMBL/GenBank/DDBJ databases">
        <title>Microbial catabolism of amino acid.</title>
        <authorList>
            <person name="Hibi M."/>
            <person name="Ogawa J."/>
        </authorList>
    </citation>
    <scope>NUCLEOTIDE SEQUENCE [LARGE SCALE GENOMIC DNA]</scope>
    <source>
        <strain evidence="5 6">C31-06</strain>
    </source>
</reference>
<comment type="similarity">
    <text evidence="1">Belongs to the UxaA family.</text>
</comment>
<feature type="domain" description="D-galactarate/Altronate dehydratase second" evidence="3">
    <location>
        <begin position="7"/>
        <end position="123"/>
    </location>
</feature>
<organism evidence="5 6">
    <name type="scientific">Rhodococcus wratislaviensis</name>
    <name type="common">Tsukamurella wratislaviensis</name>
    <dbReference type="NCBI Taxonomy" id="44752"/>
    <lineage>
        <taxon>Bacteria</taxon>
        <taxon>Bacillati</taxon>
        <taxon>Actinomycetota</taxon>
        <taxon>Actinomycetes</taxon>
        <taxon>Mycobacteriales</taxon>
        <taxon>Nocardiaceae</taxon>
        <taxon>Rhodococcus</taxon>
    </lineage>
</organism>
<feature type="domain" description="D-galactarate/Altronate dehydratase C-terminal" evidence="4">
    <location>
        <begin position="142"/>
        <end position="377"/>
    </location>
</feature>
<dbReference type="InterPro" id="IPR048332">
    <property type="entry name" value="GD_AH_C"/>
</dbReference>
<dbReference type="GO" id="GO:0016829">
    <property type="term" value="F:lyase activity"/>
    <property type="evidence" value="ECO:0007669"/>
    <property type="project" value="UniProtKB-KW"/>
</dbReference>
<dbReference type="InterPro" id="IPR052172">
    <property type="entry name" value="UxaA_altronate/galactarate_dh"/>
</dbReference>
<dbReference type="RefSeq" id="WP_124391498.1">
    <property type="nucleotide sequence ID" value="NZ_BHYM01000023.1"/>
</dbReference>
<dbReference type="GO" id="GO:0019698">
    <property type="term" value="P:D-galacturonate catabolic process"/>
    <property type="evidence" value="ECO:0007669"/>
    <property type="project" value="TreeGrafter"/>
</dbReference>
<evidence type="ECO:0000259" key="4">
    <source>
        <dbReference type="Pfam" id="PF20629"/>
    </source>
</evidence>
<dbReference type="Proteomes" id="UP000287519">
    <property type="component" value="Unassembled WGS sequence"/>
</dbReference>
<keyword evidence="2" id="KW-0456">Lyase</keyword>
<dbReference type="GO" id="GO:0016787">
    <property type="term" value="F:hydrolase activity"/>
    <property type="evidence" value="ECO:0007669"/>
    <property type="project" value="UniProtKB-KW"/>
</dbReference>
<evidence type="ECO:0000313" key="6">
    <source>
        <dbReference type="Proteomes" id="UP000287519"/>
    </source>
</evidence>
<keyword evidence="6" id="KW-1185">Reference proteome</keyword>
<sequence>MTTELMGFLRPDGRWGFRDHTLVVPVHSALCEIAVDVADSAPGDVVALRHEWDSPRGHADQARVLAALLGFATHPNVGATLILGIGDEVELFGRALADAEKPHRIVRLDRAGTFDGLETAAKDALAELLVEKVPAVRRPAPLSALCLGLECGSSDAFSGITANPALGVASDGLVESGGTSILAEITELLGAEHLLAKRAVTDEVAQQIIEVVARFEKDVARIGVDLLGSQPAPGNIAGGLTTIEEKSMGAARKGGTGPISGVVEYAERPPGPGLYIMDTPGQDIEQMVAMVAGGAQIVAFTTGLGTPTGSPIAPCLKISSNSDVAQRLPELIDLDAGTILTGTPIEELGQRILEELIEVASGRLTKAESRGNHEFALSFIRPTGR</sequence>
<dbReference type="PANTHER" id="PTHR30536:SF5">
    <property type="entry name" value="ALTRONATE DEHYDRATASE"/>
    <property type="match status" value="1"/>
</dbReference>
<comment type="caution">
    <text evidence="5">The sequence shown here is derived from an EMBL/GenBank/DDBJ whole genome shotgun (WGS) entry which is preliminary data.</text>
</comment>
<dbReference type="Pfam" id="PF20629">
    <property type="entry name" value="GD_AH_C"/>
    <property type="match status" value="1"/>
</dbReference>
<accession>A0A402C5Z8</accession>
<name>A0A402C5Z8_RHOWR</name>
<evidence type="ECO:0000256" key="1">
    <source>
        <dbReference type="ARBA" id="ARBA00010986"/>
    </source>
</evidence>
<dbReference type="Pfam" id="PF04295">
    <property type="entry name" value="GD_AH_second"/>
    <property type="match status" value="1"/>
</dbReference>
<proteinExistence type="inferred from homology"/>
<keyword evidence="5" id="KW-0378">Hydrolase</keyword>
<dbReference type="AlphaFoldDB" id="A0A402C5Z8"/>
<dbReference type="EMBL" id="BHYM01000023">
    <property type="protein sequence ID" value="GCE39031.1"/>
    <property type="molecule type" value="Genomic_DNA"/>
</dbReference>
<dbReference type="InterPro" id="IPR007392">
    <property type="entry name" value="GD_AH_second"/>
</dbReference>